<dbReference type="AlphaFoldDB" id="A0A315Z7E3"/>
<dbReference type="InterPro" id="IPR029041">
    <property type="entry name" value="FAD-linked_oxidoreductase-like"/>
</dbReference>
<evidence type="ECO:0000256" key="5">
    <source>
        <dbReference type="ARBA" id="ARBA00023002"/>
    </source>
</evidence>
<dbReference type="GO" id="GO:0006555">
    <property type="term" value="P:methionine metabolic process"/>
    <property type="evidence" value="ECO:0007669"/>
    <property type="project" value="InterPro"/>
</dbReference>
<comment type="pathway">
    <text evidence="2 6">One-carbon metabolism; tetrahydrofolate interconversion.</text>
</comment>
<dbReference type="RefSeq" id="WP_109621281.1">
    <property type="nucleotide sequence ID" value="NZ_QGDO01000006.1"/>
</dbReference>
<comment type="similarity">
    <text evidence="6">Belongs to the methylenetetrahydrofolate reductase family.</text>
</comment>
<protein>
    <recommendedName>
        <fullName evidence="6">Methylenetetrahydrofolate reductase</fullName>
    </recommendedName>
</protein>
<dbReference type="Gene3D" id="3.20.20.220">
    <property type="match status" value="1"/>
</dbReference>
<keyword evidence="8" id="KW-1185">Reference proteome</keyword>
<dbReference type="GO" id="GO:0035999">
    <property type="term" value="P:tetrahydrofolate interconversion"/>
    <property type="evidence" value="ECO:0007669"/>
    <property type="project" value="UniProtKB-UniPathway"/>
</dbReference>
<dbReference type="Pfam" id="PF02219">
    <property type="entry name" value="MTHFR"/>
    <property type="match status" value="1"/>
</dbReference>
<dbReference type="Proteomes" id="UP000245535">
    <property type="component" value="Unassembled WGS sequence"/>
</dbReference>
<dbReference type="UniPathway" id="UPA00193"/>
<comment type="caution">
    <text evidence="7">The sequence shown here is derived from an EMBL/GenBank/DDBJ whole genome shotgun (WGS) entry which is preliminary data.</text>
</comment>
<dbReference type="EMBL" id="QGDO01000006">
    <property type="protein sequence ID" value="PWJ39335.1"/>
    <property type="molecule type" value="Genomic_DNA"/>
</dbReference>
<gene>
    <name evidence="7" type="ORF">BC781_106236</name>
</gene>
<evidence type="ECO:0000313" key="8">
    <source>
        <dbReference type="Proteomes" id="UP000245535"/>
    </source>
</evidence>
<keyword evidence="4 6" id="KW-0274">FAD</keyword>
<proteinExistence type="inferred from homology"/>
<evidence type="ECO:0000256" key="1">
    <source>
        <dbReference type="ARBA" id="ARBA00001974"/>
    </source>
</evidence>
<organism evidence="7 8">
    <name type="scientific">Sediminitomix flava</name>
    <dbReference type="NCBI Taxonomy" id="379075"/>
    <lineage>
        <taxon>Bacteria</taxon>
        <taxon>Pseudomonadati</taxon>
        <taxon>Bacteroidota</taxon>
        <taxon>Cytophagia</taxon>
        <taxon>Cytophagales</taxon>
        <taxon>Flammeovirgaceae</taxon>
        <taxon>Sediminitomix</taxon>
    </lineage>
</organism>
<evidence type="ECO:0000256" key="3">
    <source>
        <dbReference type="ARBA" id="ARBA00022630"/>
    </source>
</evidence>
<evidence type="ECO:0000256" key="4">
    <source>
        <dbReference type="ARBA" id="ARBA00022827"/>
    </source>
</evidence>
<dbReference type="InterPro" id="IPR003171">
    <property type="entry name" value="Mehydrof_redctse-like"/>
</dbReference>
<comment type="cofactor">
    <cofactor evidence="1 6">
        <name>FAD</name>
        <dbReference type="ChEBI" id="CHEBI:57692"/>
    </cofactor>
</comment>
<evidence type="ECO:0000256" key="2">
    <source>
        <dbReference type="ARBA" id="ARBA00004777"/>
    </source>
</evidence>
<dbReference type="OrthoDB" id="4367389at2"/>
<keyword evidence="5 6" id="KW-0560">Oxidoreductase</keyword>
<dbReference type="SUPFAM" id="SSF51730">
    <property type="entry name" value="FAD-linked oxidoreductase"/>
    <property type="match status" value="1"/>
</dbReference>
<evidence type="ECO:0000313" key="7">
    <source>
        <dbReference type="EMBL" id="PWJ39335.1"/>
    </source>
</evidence>
<name>A0A315Z7E3_SEDFL</name>
<reference evidence="7 8" key="1">
    <citation type="submission" date="2018-03" db="EMBL/GenBank/DDBJ databases">
        <title>Genomic Encyclopedia of Archaeal and Bacterial Type Strains, Phase II (KMG-II): from individual species to whole genera.</title>
        <authorList>
            <person name="Goeker M."/>
        </authorList>
    </citation>
    <scope>NUCLEOTIDE SEQUENCE [LARGE SCALE GENOMIC DNA]</scope>
    <source>
        <strain evidence="7 8">DSM 28229</strain>
    </source>
</reference>
<accession>A0A315Z7E3</accession>
<dbReference type="GO" id="GO:0004489">
    <property type="term" value="F:methylenetetrahydrofolate reductase [NAD(P)H] activity"/>
    <property type="evidence" value="ECO:0007669"/>
    <property type="project" value="InterPro"/>
</dbReference>
<sequence>MFKEIIKTKKTGFITYGITPPKQRNAPEKLTEISQNQIRRIKELDIDALVIYDIQDESDRTSEERPFPFLPSLDSMEYSDSYLDELDVPKIVYRCVGKYSQEELANELSNKDSNSCMVFVGAASSKQQVMMTLGDAYSLYQNTPNNTKLGGVCIPERHQTKKDEHLRMIEKAKKGCSFFITQTVYDVSAAKDFLSDYYYHCQKENIEMQPIIFTLAPCGSLKTMEFMKWLGVSFPTWIENELANSVDILHHSVDYCVDIFKDLYSYAHLKHIPVGFNIESVSIRKKEIDASVELLKRIREEL</sequence>
<keyword evidence="3 6" id="KW-0285">Flavoprotein</keyword>
<evidence type="ECO:0000256" key="6">
    <source>
        <dbReference type="RuleBase" id="RU003862"/>
    </source>
</evidence>